<accession>A0A840TZ83</accession>
<dbReference type="EMBL" id="JACHGF010000004">
    <property type="protein sequence ID" value="MBB5284939.1"/>
    <property type="molecule type" value="Genomic_DNA"/>
</dbReference>
<feature type="domain" description="Putative restriction endonuclease" evidence="1">
    <location>
        <begin position="12"/>
        <end position="161"/>
    </location>
</feature>
<comment type="caution">
    <text evidence="2">The sequence shown here is derived from an EMBL/GenBank/DDBJ whole genome shotgun (WGS) entry which is preliminary data.</text>
</comment>
<dbReference type="PANTHER" id="PTHR36558">
    <property type="entry name" value="GLR1098 PROTEIN"/>
    <property type="match status" value="1"/>
</dbReference>
<dbReference type="PANTHER" id="PTHR36558:SF1">
    <property type="entry name" value="RESTRICTION ENDONUCLEASE DOMAIN-CONTAINING PROTEIN-RELATED"/>
    <property type="match status" value="1"/>
</dbReference>
<dbReference type="Gene3D" id="3.90.1570.10">
    <property type="entry name" value="tt1808, chain A"/>
    <property type="match status" value="1"/>
</dbReference>
<dbReference type="InterPro" id="IPR008538">
    <property type="entry name" value="Uma2"/>
</dbReference>
<keyword evidence="3" id="KW-1185">Reference proteome</keyword>
<dbReference type="RefSeq" id="WP_184174881.1">
    <property type="nucleotide sequence ID" value="NZ_JACHGF010000004.1"/>
</dbReference>
<dbReference type="InterPro" id="IPR011335">
    <property type="entry name" value="Restrct_endonuc-II-like"/>
</dbReference>
<dbReference type="Pfam" id="PF05685">
    <property type="entry name" value="Uma2"/>
    <property type="match status" value="1"/>
</dbReference>
<keyword evidence="2" id="KW-0540">Nuclease</keyword>
<proteinExistence type="predicted"/>
<keyword evidence="2" id="KW-0255">Endonuclease</keyword>
<reference evidence="2 3" key="1">
    <citation type="submission" date="2020-08" db="EMBL/GenBank/DDBJ databases">
        <title>Genomic Encyclopedia of Type Strains, Phase IV (KMG-IV): sequencing the most valuable type-strain genomes for metagenomic binning, comparative biology and taxonomic classification.</title>
        <authorList>
            <person name="Goeker M."/>
        </authorList>
    </citation>
    <scope>NUCLEOTIDE SEQUENCE [LARGE SCALE GENOMIC DNA]</scope>
    <source>
        <strain evidence="2 3">DSM 105074</strain>
    </source>
</reference>
<dbReference type="Proteomes" id="UP000557307">
    <property type="component" value="Unassembled WGS sequence"/>
</dbReference>
<keyword evidence="2" id="KW-0378">Hydrolase</keyword>
<gene>
    <name evidence="2" type="ORF">HNQ92_003087</name>
</gene>
<organism evidence="2 3">
    <name type="scientific">Rhabdobacter roseus</name>
    <dbReference type="NCBI Taxonomy" id="1655419"/>
    <lineage>
        <taxon>Bacteria</taxon>
        <taxon>Pseudomonadati</taxon>
        <taxon>Bacteroidota</taxon>
        <taxon>Cytophagia</taxon>
        <taxon>Cytophagales</taxon>
        <taxon>Cytophagaceae</taxon>
        <taxon>Rhabdobacter</taxon>
    </lineage>
</organism>
<evidence type="ECO:0000259" key="1">
    <source>
        <dbReference type="Pfam" id="PF05685"/>
    </source>
</evidence>
<evidence type="ECO:0000313" key="3">
    <source>
        <dbReference type="Proteomes" id="UP000557307"/>
    </source>
</evidence>
<dbReference type="InterPro" id="IPR012296">
    <property type="entry name" value="Nuclease_put_TT1808"/>
</dbReference>
<name>A0A840TZ83_9BACT</name>
<dbReference type="GO" id="GO:0004519">
    <property type="term" value="F:endonuclease activity"/>
    <property type="evidence" value="ECO:0007669"/>
    <property type="project" value="UniProtKB-KW"/>
</dbReference>
<protein>
    <submittedName>
        <fullName evidence="2">Uma2 family endonuclease</fullName>
    </submittedName>
</protein>
<dbReference type="CDD" id="cd06260">
    <property type="entry name" value="DUF820-like"/>
    <property type="match status" value="1"/>
</dbReference>
<dbReference type="SUPFAM" id="SSF52980">
    <property type="entry name" value="Restriction endonuclease-like"/>
    <property type="match status" value="1"/>
</dbReference>
<sequence length="201" mass="22653">MAAQPQTYLTEEDYLQQEAQAEYRSEYFRGEVFMMAGGTPNHNRIKENASGEIHALLKKRKSCRSYSSDQRVYIPANGLYTYPDLVVVCGPNRYAEKDKNTLTNPTLIVEVLSESTAAYDRGTKFRLYRDLPSLQEYVLLNSLAIGAEVFRRTPDDHWLLADEAYALTGSLYLQSLEASLALADLYEGTDEVPEISVSSKS</sequence>
<evidence type="ECO:0000313" key="2">
    <source>
        <dbReference type="EMBL" id="MBB5284939.1"/>
    </source>
</evidence>
<dbReference type="AlphaFoldDB" id="A0A840TZ83"/>